<protein>
    <recommendedName>
        <fullName evidence="3">Aminotransferase class I/classII large domain-containing protein</fullName>
    </recommendedName>
</protein>
<feature type="domain" description="Aminotransferase class I/classII large" evidence="3">
    <location>
        <begin position="71"/>
        <end position="362"/>
    </location>
</feature>
<evidence type="ECO:0000256" key="1">
    <source>
        <dbReference type="ARBA" id="ARBA00007441"/>
    </source>
</evidence>
<dbReference type="Gene3D" id="3.40.640.10">
    <property type="entry name" value="Type I PLP-dependent aspartate aminotransferase-like (Major domain)"/>
    <property type="match status" value="1"/>
</dbReference>
<keyword evidence="2" id="KW-0663">Pyridoxal phosphate</keyword>
<gene>
    <name evidence="4" type="ORF">PSALAMII_LOCUS1259</name>
</gene>
<keyword evidence="5" id="KW-1185">Reference proteome</keyword>
<dbReference type="PROSITE" id="PS00105">
    <property type="entry name" value="AA_TRANSFER_CLASS_1"/>
    <property type="match status" value="1"/>
</dbReference>
<dbReference type="CDD" id="cd00609">
    <property type="entry name" value="AAT_like"/>
    <property type="match status" value="1"/>
</dbReference>
<proteinExistence type="inferred from homology"/>
<dbReference type="GO" id="GO:0030170">
    <property type="term" value="F:pyridoxal phosphate binding"/>
    <property type="evidence" value="ECO:0007669"/>
    <property type="project" value="InterPro"/>
</dbReference>
<dbReference type="PANTHER" id="PTHR43510:SF1">
    <property type="entry name" value="AMINOTRANSFERASE FUNCTION, HYPOTHETICAL (EUROFUNG)"/>
    <property type="match status" value="1"/>
</dbReference>
<organism evidence="4 5">
    <name type="scientific">Penicillium salamii</name>
    <dbReference type="NCBI Taxonomy" id="1612424"/>
    <lineage>
        <taxon>Eukaryota</taxon>
        <taxon>Fungi</taxon>
        <taxon>Dikarya</taxon>
        <taxon>Ascomycota</taxon>
        <taxon>Pezizomycotina</taxon>
        <taxon>Eurotiomycetes</taxon>
        <taxon>Eurotiomycetidae</taxon>
        <taxon>Eurotiales</taxon>
        <taxon>Aspergillaceae</taxon>
        <taxon>Penicillium</taxon>
    </lineage>
</organism>
<dbReference type="AlphaFoldDB" id="A0A9W4IFA9"/>
<name>A0A9W4IFA9_9EURO</name>
<evidence type="ECO:0000259" key="3">
    <source>
        <dbReference type="Pfam" id="PF00155"/>
    </source>
</evidence>
<dbReference type="InterPro" id="IPR004839">
    <property type="entry name" value="Aminotransferase_I/II_large"/>
</dbReference>
<reference evidence="4" key="1">
    <citation type="submission" date="2021-07" db="EMBL/GenBank/DDBJ databases">
        <authorList>
            <person name="Branca A.L. A."/>
        </authorList>
    </citation>
    <scope>NUCLEOTIDE SEQUENCE</scope>
</reference>
<evidence type="ECO:0000313" key="5">
    <source>
        <dbReference type="Proteomes" id="UP001152649"/>
    </source>
</evidence>
<dbReference type="GO" id="GO:0003824">
    <property type="term" value="F:catalytic activity"/>
    <property type="evidence" value="ECO:0007669"/>
    <property type="project" value="InterPro"/>
</dbReference>
<dbReference type="SUPFAM" id="SSF53383">
    <property type="entry name" value="PLP-dependent transferases"/>
    <property type="match status" value="1"/>
</dbReference>
<accession>A0A9W4IFA9</accession>
<dbReference type="Proteomes" id="UP001152649">
    <property type="component" value="Unassembled WGS sequence"/>
</dbReference>
<dbReference type="InterPro" id="IPR015421">
    <property type="entry name" value="PyrdxlP-dep_Trfase_major"/>
</dbReference>
<dbReference type="EMBL" id="CAJVPG010000044">
    <property type="protein sequence ID" value="CAG8274349.1"/>
    <property type="molecule type" value="Genomic_DNA"/>
</dbReference>
<comment type="caution">
    <text evidence="4">The sequence shown here is derived from an EMBL/GenBank/DDBJ whole genome shotgun (WGS) entry which is preliminary data.</text>
</comment>
<dbReference type="PANTHER" id="PTHR43510">
    <property type="entry name" value="AMINOTRANSFERASE FUNCTION, HYPOTHETICAL (EUROFUNG)"/>
    <property type="match status" value="1"/>
</dbReference>
<dbReference type="InterPro" id="IPR015422">
    <property type="entry name" value="PyrdxlP-dep_Trfase_small"/>
</dbReference>
<evidence type="ECO:0000313" key="4">
    <source>
        <dbReference type="EMBL" id="CAG8274349.1"/>
    </source>
</evidence>
<evidence type="ECO:0000256" key="2">
    <source>
        <dbReference type="ARBA" id="ARBA00022898"/>
    </source>
</evidence>
<dbReference type="Pfam" id="PF00155">
    <property type="entry name" value="Aminotran_1_2"/>
    <property type="match status" value="1"/>
</dbReference>
<dbReference type="InterPro" id="IPR004838">
    <property type="entry name" value="NHTrfase_class1_PyrdxlP-BS"/>
</dbReference>
<dbReference type="OrthoDB" id="7042322at2759"/>
<dbReference type="InterPro" id="IPR015424">
    <property type="entry name" value="PyrdxlP-dep_Trfase"/>
</dbReference>
<dbReference type="Gene3D" id="3.90.1150.10">
    <property type="entry name" value="Aspartate Aminotransferase, domain 1"/>
    <property type="match status" value="1"/>
</dbReference>
<sequence>MKYNRMPIEIESPEEYGYEKIKYNLSESSITDQSLASLGLQVPDLKLLYNEHQGGTALRKLIVQGSEGLSYKDVLVTTGAAGALFIIASSQLSVNDHLVVVRPNYATNLETPRALGCEISFIDLAFESGFQLDLSAVKAALKPNTKIVSITTPHNPTGTGMSLETLSALVALTKEKGILLLVDETYADISYEGRLPIAASLGDHVISVSSLSKSYGIPGIRLGWLINRSPSLQEIFLAAKEQISISGSVVDEWIAEQVLSRKEEILSATIREMKDRREIVAAWIEKDDLLEWVRPDGGIVCFPRIKNGFEPVGGLEAFYHRLLHRYGTYVGPGHWFELPDTFFRLGYGWPTIEELEGGLQAISQALRDTSA</sequence>
<comment type="similarity">
    <text evidence="1">Belongs to the class-I pyridoxal-phosphate-dependent aminotransferase family.</text>
</comment>